<keyword evidence="3" id="KW-0012">Acyltransferase</keyword>
<dbReference type="InterPro" id="IPR002656">
    <property type="entry name" value="Acyl_transf_3_dom"/>
</dbReference>
<feature type="transmembrane region" description="Helical" evidence="1">
    <location>
        <begin position="97"/>
        <end position="115"/>
    </location>
</feature>
<dbReference type="InterPro" id="IPR050879">
    <property type="entry name" value="Acyltransferase_3"/>
</dbReference>
<proteinExistence type="predicted"/>
<name>A0ABN0X1P5_9ACTN</name>
<protein>
    <submittedName>
        <fullName evidence="3">Acyltransferase</fullName>
    </submittedName>
</protein>
<evidence type="ECO:0000313" key="3">
    <source>
        <dbReference type="EMBL" id="GAA0352792.1"/>
    </source>
</evidence>
<evidence type="ECO:0000259" key="2">
    <source>
        <dbReference type="Pfam" id="PF01757"/>
    </source>
</evidence>
<accession>A0ABN0X1P5</accession>
<keyword evidence="1" id="KW-0472">Membrane</keyword>
<feature type="transmembrane region" description="Helical" evidence="1">
    <location>
        <begin position="146"/>
        <end position="163"/>
    </location>
</feature>
<dbReference type="EMBL" id="BAAABW010000016">
    <property type="protein sequence ID" value="GAA0352792.1"/>
    <property type="molecule type" value="Genomic_DNA"/>
</dbReference>
<evidence type="ECO:0000256" key="1">
    <source>
        <dbReference type="SAM" id="Phobius"/>
    </source>
</evidence>
<feature type="transmembrane region" description="Helical" evidence="1">
    <location>
        <begin position="21"/>
        <end position="38"/>
    </location>
</feature>
<dbReference type="Pfam" id="PF01757">
    <property type="entry name" value="Acyl_transf_3"/>
    <property type="match status" value="1"/>
</dbReference>
<dbReference type="GO" id="GO:0016746">
    <property type="term" value="F:acyltransferase activity"/>
    <property type="evidence" value="ECO:0007669"/>
    <property type="project" value="UniProtKB-KW"/>
</dbReference>
<feature type="transmembrane region" description="Helical" evidence="1">
    <location>
        <begin position="175"/>
        <end position="199"/>
    </location>
</feature>
<dbReference type="PANTHER" id="PTHR23028:SF53">
    <property type="entry name" value="ACYL_TRANSF_3 DOMAIN-CONTAINING PROTEIN"/>
    <property type="match status" value="1"/>
</dbReference>
<keyword evidence="1" id="KW-0812">Transmembrane</keyword>
<feature type="transmembrane region" description="Helical" evidence="1">
    <location>
        <begin position="265"/>
        <end position="288"/>
    </location>
</feature>
<sequence length="387" mass="42422">MSASPRPRPGVPDGGSRLPSLTGLRFVAAVLVFCYHLSREAPFASPDADKWLTDVFSKAGSIGVSFFFVLSGFILTWTAKPGEPLRRFWTRRIAKIYPNHVATWVLALVLIVWAGRPLHPGTAVANLFLVHSWVPRMDVAWSMNDVSWTLACELLFYLCFPLLHRWVGRIGAHMLWPAAGAVAVVAVCVPAVAGTLPATPDFGGISAWQVWFAYMLPPVRALDFVLGIVMARIVLTGRWIRLPAVPAALLVIAGWYLAATQLPRAYGFVAATIVPLALLIPAVATADIEGTPSLLRGRVALWLGEVSFAFYLVHRLVLVYGHQALGLKRTWPMAQALGLVGVALVLSMLLAWALHQAVEQPVMRLVRRRERAREDRPRSVELAVPTG</sequence>
<gene>
    <name evidence="3" type="ORF">GCM10010319_32390</name>
</gene>
<feature type="transmembrane region" description="Helical" evidence="1">
    <location>
        <begin position="242"/>
        <end position="259"/>
    </location>
</feature>
<dbReference type="RefSeq" id="WP_344118417.1">
    <property type="nucleotide sequence ID" value="NZ_BAAABW010000016.1"/>
</dbReference>
<organism evidence="3 4">
    <name type="scientific">Streptomyces blastmyceticus</name>
    <dbReference type="NCBI Taxonomy" id="68180"/>
    <lineage>
        <taxon>Bacteria</taxon>
        <taxon>Bacillati</taxon>
        <taxon>Actinomycetota</taxon>
        <taxon>Actinomycetes</taxon>
        <taxon>Kitasatosporales</taxon>
        <taxon>Streptomycetaceae</taxon>
        <taxon>Streptomyces</taxon>
    </lineage>
</organism>
<reference evidence="3 4" key="1">
    <citation type="journal article" date="2019" name="Int. J. Syst. Evol. Microbiol.">
        <title>The Global Catalogue of Microorganisms (GCM) 10K type strain sequencing project: providing services to taxonomists for standard genome sequencing and annotation.</title>
        <authorList>
            <consortium name="The Broad Institute Genomics Platform"/>
            <consortium name="The Broad Institute Genome Sequencing Center for Infectious Disease"/>
            <person name="Wu L."/>
            <person name="Ma J."/>
        </authorList>
    </citation>
    <scope>NUCLEOTIDE SEQUENCE [LARGE SCALE GENOMIC DNA]</scope>
    <source>
        <strain evidence="3 4">JCM 4565</strain>
    </source>
</reference>
<dbReference type="PANTHER" id="PTHR23028">
    <property type="entry name" value="ACETYLTRANSFERASE"/>
    <property type="match status" value="1"/>
</dbReference>
<comment type="caution">
    <text evidence="3">The sequence shown here is derived from an EMBL/GenBank/DDBJ whole genome shotgun (WGS) entry which is preliminary data.</text>
</comment>
<feature type="domain" description="Acyltransferase 3" evidence="2">
    <location>
        <begin position="20"/>
        <end position="352"/>
    </location>
</feature>
<keyword evidence="4" id="KW-1185">Reference proteome</keyword>
<feature type="transmembrane region" description="Helical" evidence="1">
    <location>
        <begin position="333"/>
        <end position="354"/>
    </location>
</feature>
<feature type="transmembrane region" description="Helical" evidence="1">
    <location>
        <begin position="300"/>
        <end position="321"/>
    </location>
</feature>
<evidence type="ECO:0000313" key="4">
    <source>
        <dbReference type="Proteomes" id="UP001500063"/>
    </source>
</evidence>
<dbReference type="Proteomes" id="UP001500063">
    <property type="component" value="Unassembled WGS sequence"/>
</dbReference>
<feature type="transmembrane region" description="Helical" evidence="1">
    <location>
        <begin position="211"/>
        <end position="235"/>
    </location>
</feature>
<keyword evidence="3" id="KW-0808">Transferase</keyword>
<keyword evidence="1" id="KW-1133">Transmembrane helix</keyword>
<feature type="transmembrane region" description="Helical" evidence="1">
    <location>
        <begin position="58"/>
        <end position="77"/>
    </location>
</feature>